<keyword evidence="3" id="KW-1185">Reference proteome</keyword>
<keyword evidence="1" id="KW-0812">Transmembrane</keyword>
<organism evidence="2 3">
    <name type="scientific">Dactylosporangium roseum</name>
    <dbReference type="NCBI Taxonomy" id="47989"/>
    <lineage>
        <taxon>Bacteria</taxon>
        <taxon>Bacillati</taxon>
        <taxon>Actinomycetota</taxon>
        <taxon>Actinomycetes</taxon>
        <taxon>Micromonosporales</taxon>
        <taxon>Micromonosporaceae</taxon>
        <taxon>Dactylosporangium</taxon>
    </lineage>
</organism>
<evidence type="ECO:0008006" key="4">
    <source>
        <dbReference type="Google" id="ProtNLM"/>
    </source>
</evidence>
<proteinExistence type="predicted"/>
<reference evidence="2" key="1">
    <citation type="submission" date="2021-04" db="EMBL/GenBank/DDBJ databases">
        <title>Biosynthetic gene clusters of Dactylosporangioum roseum.</title>
        <authorList>
            <person name="Hartkoorn R.C."/>
            <person name="Beaudoing E."/>
            <person name="Hot D."/>
            <person name="Moureu S."/>
        </authorList>
    </citation>
    <scope>NUCLEOTIDE SEQUENCE</scope>
    <source>
        <strain evidence="2">NRRL B-16295</strain>
    </source>
</reference>
<keyword evidence="1" id="KW-1133">Transmembrane helix</keyword>
<evidence type="ECO:0000256" key="1">
    <source>
        <dbReference type="SAM" id="Phobius"/>
    </source>
</evidence>
<feature type="transmembrane region" description="Helical" evidence="1">
    <location>
        <begin position="46"/>
        <end position="68"/>
    </location>
</feature>
<dbReference type="Proteomes" id="UP001058271">
    <property type="component" value="Chromosome"/>
</dbReference>
<feature type="transmembrane region" description="Helical" evidence="1">
    <location>
        <begin position="80"/>
        <end position="98"/>
    </location>
</feature>
<dbReference type="RefSeq" id="WP_260723773.1">
    <property type="nucleotide sequence ID" value="NZ_BAAABS010000011.1"/>
</dbReference>
<keyword evidence="1" id="KW-0472">Membrane</keyword>
<evidence type="ECO:0000313" key="3">
    <source>
        <dbReference type="Proteomes" id="UP001058271"/>
    </source>
</evidence>
<accession>A0ABY5Z1S1</accession>
<evidence type="ECO:0000313" key="2">
    <source>
        <dbReference type="EMBL" id="UWZ34454.1"/>
    </source>
</evidence>
<name>A0ABY5Z1S1_9ACTN</name>
<sequence length="102" mass="10854">MYLIDAIHHQVQSIADATPDFGWAAPSPNKNAKVPFEGKIQQLMGWVYWIATAACVVGVIITGAKMAISWRGGNDANVAQLGWVLFGCILVGGAVNIVNAML</sequence>
<protein>
    <recommendedName>
        <fullName evidence="4">Integral membrane protein</fullName>
    </recommendedName>
</protein>
<dbReference type="Pfam" id="PF04956">
    <property type="entry name" value="TrbC"/>
    <property type="match status" value="1"/>
</dbReference>
<dbReference type="InterPro" id="IPR007039">
    <property type="entry name" value="TrbC/VirB2"/>
</dbReference>
<dbReference type="EMBL" id="CP073721">
    <property type="protein sequence ID" value="UWZ34454.1"/>
    <property type="molecule type" value="Genomic_DNA"/>
</dbReference>
<gene>
    <name evidence="2" type="ORF">Drose_24895</name>
</gene>